<organism evidence="2 3">
    <name type="scientific">Rubus argutus</name>
    <name type="common">Southern blackberry</name>
    <dbReference type="NCBI Taxonomy" id="59490"/>
    <lineage>
        <taxon>Eukaryota</taxon>
        <taxon>Viridiplantae</taxon>
        <taxon>Streptophyta</taxon>
        <taxon>Embryophyta</taxon>
        <taxon>Tracheophyta</taxon>
        <taxon>Spermatophyta</taxon>
        <taxon>Magnoliopsida</taxon>
        <taxon>eudicotyledons</taxon>
        <taxon>Gunneridae</taxon>
        <taxon>Pentapetalae</taxon>
        <taxon>rosids</taxon>
        <taxon>fabids</taxon>
        <taxon>Rosales</taxon>
        <taxon>Rosaceae</taxon>
        <taxon>Rosoideae</taxon>
        <taxon>Rosoideae incertae sedis</taxon>
        <taxon>Rubus</taxon>
    </lineage>
</organism>
<proteinExistence type="predicted"/>
<dbReference type="PANTHER" id="PTHR14136:SF17">
    <property type="entry name" value="BTB_POZ DOMAIN-CONTAINING PROTEIN KCTD9"/>
    <property type="match status" value="1"/>
</dbReference>
<sequence>MTKDSNSSALVRLNVGGKEFCTYMDALTQLEPNSMLAAMFSERHTLCQGIDVCFSNAFLSDSYFDNADAEGANFNNANLGSSVFTGAILKGASAVGAVHEYLTNFGGASLSSAARVDGCTECVAGRWRYCTECMGASMQAEF</sequence>
<comment type="pathway">
    <text evidence="1">Protein modification; protein ubiquitination.</text>
</comment>
<evidence type="ECO:0000313" key="3">
    <source>
        <dbReference type="Proteomes" id="UP001457282"/>
    </source>
</evidence>
<dbReference type="InterPro" id="IPR011333">
    <property type="entry name" value="SKP1/BTB/POZ_sf"/>
</dbReference>
<dbReference type="InterPro" id="IPR001646">
    <property type="entry name" value="5peptide_repeat"/>
</dbReference>
<evidence type="ECO:0000313" key="2">
    <source>
        <dbReference type="EMBL" id="KAK9941050.1"/>
    </source>
</evidence>
<comment type="caution">
    <text evidence="2">The sequence shown here is derived from an EMBL/GenBank/DDBJ whole genome shotgun (WGS) entry which is preliminary data.</text>
</comment>
<evidence type="ECO:0000256" key="1">
    <source>
        <dbReference type="ARBA" id="ARBA00004906"/>
    </source>
</evidence>
<dbReference type="Proteomes" id="UP001457282">
    <property type="component" value="Unassembled WGS sequence"/>
</dbReference>
<gene>
    <name evidence="2" type="ORF">M0R45_017678</name>
</gene>
<dbReference type="SUPFAM" id="SSF141571">
    <property type="entry name" value="Pentapeptide repeat-like"/>
    <property type="match status" value="1"/>
</dbReference>
<dbReference type="AlphaFoldDB" id="A0AAW1XYB1"/>
<name>A0AAW1XYB1_RUBAR</name>
<dbReference type="EMBL" id="JBEDUW010000003">
    <property type="protein sequence ID" value="KAK9941050.1"/>
    <property type="molecule type" value="Genomic_DNA"/>
</dbReference>
<dbReference type="SUPFAM" id="SSF54695">
    <property type="entry name" value="POZ domain"/>
    <property type="match status" value="1"/>
</dbReference>
<dbReference type="PANTHER" id="PTHR14136">
    <property type="entry name" value="BTB_POZ DOMAIN-CONTAINING PROTEIN KCTD9"/>
    <property type="match status" value="1"/>
</dbReference>
<dbReference type="Pfam" id="PF00805">
    <property type="entry name" value="Pentapeptide"/>
    <property type="match status" value="1"/>
</dbReference>
<accession>A0AAW1XYB1</accession>
<keyword evidence="3" id="KW-1185">Reference proteome</keyword>
<dbReference type="InterPro" id="IPR051082">
    <property type="entry name" value="Pentapeptide-BTB/POZ_domain"/>
</dbReference>
<protein>
    <submittedName>
        <fullName evidence="2">Uncharacterized protein</fullName>
    </submittedName>
</protein>
<dbReference type="Gene3D" id="3.30.710.10">
    <property type="entry name" value="Potassium Channel Kv1.1, Chain A"/>
    <property type="match status" value="1"/>
</dbReference>
<reference evidence="2 3" key="1">
    <citation type="journal article" date="2023" name="G3 (Bethesda)">
        <title>A chromosome-length genome assembly and annotation of blackberry (Rubus argutus, cv. 'Hillquist').</title>
        <authorList>
            <person name="Bruna T."/>
            <person name="Aryal R."/>
            <person name="Dudchenko O."/>
            <person name="Sargent D.J."/>
            <person name="Mead D."/>
            <person name="Buti M."/>
            <person name="Cavallini A."/>
            <person name="Hytonen T."/>
            <person name="Andres J."/>
            <person name="Pham M."/>
            <person name="Weisz D."/>
            <person name="Mascagni F."/>
            <person name="Usai G."/>
            <person name="Natali L."/>
            <person name="Bassil N."/>
            <person name="Fernandez G.E."/>
            <person name="Lomsadze A."/>
            <person name="Armour M."/>
            <person name="Olukolu B."/>
            <person name="Poorten T."/>
            <person name="Britton C."/>
            <person name="Davik J."/>
            <person name="Ashrafi H."/>
            <person name="Aiden E.L."/>
            <person name="Borodovsky M."/>
            <person name="Worthington M."/>
        </authorList>
    </citation>
    <scope>NUCLEOTIDE SEQUENCE [LARGE SCALE GENOMIC DNA]</scope>
    <source>
        <strain evidence="2">PI 553951</strain>
    </source>
</reference>